<dbReference type="AlphaFoldDB" id="V3ZTZ9"/>
<evidence type="ECO:0000313" key="5">
    <source>
        <dbReference type="EMBL" id="ESO84803.1"/>
    </source>
</evidence>
<organism evidence="4 6">
    <name type="scientific">Lottia gigantea</name>
    <name type="common">Giant owl limpet</name>
    <dbReference type="NCBI Taxonomy" id="225164"/>
    <lineage>
        <taxon>Eukaryota</taxon>
        <taxon>Metazoa</taxon>
        <taxon>Spiralia</taxon>
        <taxon>Lophotrochozoa</taxon>
        <taxon>Mollusca</taxon>
        <taxon>Gastropoda</taxon>
        <taxon>Patellogastropoda</taxon>
        <taxon>Lottioidea</taxon>
        <taxon>Lottiidae</taxon>
        <taxon>Lottia</taxon>
    </lineage>
</organism>
<dbReference type="PROSITE" id="PS50297">
    <property type="entry name" value="ANK_REP_REGION"/>
    <property type="match status" value="1"/>
</dbReference>
<dbReference type="RefSeq" id="XP_009064986.1">
    <property type="nucleotide sequence ID" value="XM_009066738.1"/>
</dbReference>
<dbReference type="OrthoDB" id="6104136at2759"/>
<dbReference type="KEGG" id="lgi:LOTGIDRAFT_90916"/>
<dbReference type="InterPro" id="IPR002110">
    <property type="entry name" value="Ankyrin_rpt"/>
</dbReference>
<proteinExistence type="predicted"/>
<dbReference type="PANTHER" id="PTHR46680:SF3">
    <property type="entry name" value="NF-KAPPA-B INHIBITOR CACTUS"/>
    <property type="match status" value="1"/>
</dbReference>
<dbReference type="EMBL" id="KB203534">
    <property type="protein sequence ID" value="ESO84381.1"/>
    <property type="molecule type" value="Genomic_DNA"/>
</dbReference>
<dbReference type="PANTHER" id="PTHR46680">
    <property type="entry name" value="NF-KAPPA-B INHIBITOR ALPHA"/>
    <property type="match status" value="1"/>
</dbReference>
<dbReference type="Proteomes" id="UP000030746">
    <property type="component" value="Unassembled WGS sequence"/>
</dbReference>
<evidence type="ECO:0000313" key="6">
    <source>
        <dbReference type="Proteomes" id="UP000030746"/>
    </source>
</evidence>
<dbReference type="CTD" id="20252879"/>
<feature type="non-terminal residue" evidence="4">
    <location>
        <position position="1"/>
    </location>
</feature>
<dbReference type="InterPro" id="IPR036770">
    <property type="entry name" value="Ankyrin_rpt-contain_sf"/>
</dbReference>
<dbReference type="InterPro" id="IPR051070">
    <property type="entry name" value="NF-kappa-B_inhibitor"/>
</dbReference>
<evidence type="ECO:0000313" key="4">
    <source>
        <dbReference type="EMBL" id="ESO84381.1"/>
    </source>
</evidence>
<evidence type="ECO:0000256" key="1">
    <source>
        <dbReference type="ARBA" id="ARBA00022737"/>
    </source>
</evidence>
<dbReference type="Gene3D" id="1.25.40.20">
    <property type="entry name" value="Ankyrin repeat-containing domain"/>
    <property type="match status" value="1"/>
</dbReference>
<dbReference type="STRING" id="225164.V3ZTZ9"/>
<evidence type="ECO:0000256" key="3">
    <source>
        <dbReference type="PROSITE-ProRule" id="PRU00023"/>
    </source>
</evidence>
<dbReference type="Pfam" id="PF12796">
    <property type="entry name" value="Ank_2"/>
    <property type="match status" value="1"/>
</dbReference>
<sequence length="82" mass="8813">LLEAGCDVNIRDNTGSTALHYCFLGSVEANIVLLKMLLELGANPNMKDFSGTTSMHLALVCGNKDIFQTMVSHNGDLSELKA</sequence>
<dbReference type="SUPFAM" id="SSF48403">
    <property type="entry name" value="Ankyrin repeat"/>
    <property type="match status" value="1"/>
</dbReference>
<reference evidence="4 6" key="1">
    <citation type="journal article" date="2013" name="Nature">
        <title>Insights into bilaterian evolution from three spiralian genomes.</title>
        <authorList>
            <person name="Simakov O."/>
            <person name="Marletaz F."/>
            <person name="Cho S.J."/>
            <person name="Edsinger-Gonzales E."/>
            <person name="Havlak P."/>
            <person name="Hellsten U."/>
            <person name="Kuo D.H."/>
            <person name="Larsson T."/>
            <person name="Lv J."/>
            <person name="Arendt D."/>
            <person name="Savage R."/>
            <person name="Osoegawa K."/>
            <person name="de Jong P."/>
            <person name="Grimwood J."/>
            <person name="Chapman J.A."/>
            <person name="Shapiro H."/>
            <person name="Aerts A."/>
            <person name="Otillar R.P."/>
            <person name="Terry A.Y."/>
            <person name="Boore J.L."/>
            <person name="Grigoriev I.V."/>
            <person name="Lindberg D.R."/>
            <person name="Seaver E.C."/>
            <person name="Weisblat D.A."/>
            <person name="Putnam N.H."/>
            <person name="Rokhsar D.S."/>
        </authorList>
    </citation>
    <scope>NUCLEOTIDE SEQUENCE [LARGE SCALE GENOMIC DNA]</scope>
</reference>
<protein>
    <submittedName>
        <fullName evidence="4">Uncharacterized protein</fullName>
    </submittedName>
</protein>
<feature type="repeat" description="ANK" evidence="3">
    <location>
        <begin position="50"/>
        <end position="82"/>
    </location>
</feature>
<dbReference type="HOGENOM" id="CLU_000134_45_4_1"/>
<evidence type="ECO:0000256" key="2">
    <source>
        <dbReference type="ARBA" id="ARBA00023043"/>
    </source>
</evidence>
<dbReference type="GeneID" id="20252900"/>
<dbReference type="SMART" id="SM00248">
    <property type="entry name" value="ANK"/>
    <property type="match status" value="2"/>
</dbReference>
<keyword evidence="2 3" id="KW-0040">ANK repeat</keyword>
<dbReference type="RefSeq" id="XP_009064509.1">
    <property type="nucleotide sequence ID" value="XM_009066261.1"/>
</dbReference>
<dbReference type="KEGG" id="lgi:LOTGIDRAFT_89880"/>
<feature type="non-terminal residue" evidence="4">
    <location>
        <position position="82"/>
    </location>
</feature>
<keyword evidence="6" id="KW-1185">Reference proteome</keyword>
<keyword evidence="1" id="KW-0677">Repeat</keyword>
<feature type="repeat" description="ANK" evidence="3">
    <location>
        <begin position="14"/>
        <end position="49"/>
    </location>
</feature>
<dbReference type="GeneID" id="20252879"/>
<dbReference type="CTD" id="20252900"/>
<dbReference type="EMBL" id="KB203387">
    <property type="protein sequence ID" value="ESO84803.1"/>
    <property type="molecule type" value="Genomic_DNA"/>
</dbReference>
<gene>
    <name evidence="4" type="ORF">LOTGIDRAFT_89880</name>
    <name evidence="5" type="ORF">LOTGIDRAFT_90916</name>
</gene>
<accession>V3ZTZ9</accession>
<name>V3ZTZ9_LOTGI</name>
<dbReference type="PROSITE" id="PS50088">
    <property type="entry name" value="ANK_REPEAT"/>
    <property type="match status" value="2"/>
</dbReference>